<evidence type="ECO:0000313" key="4">
    <source>
        <dbReference type="EMBL" id="MDN0014132.1"/>
    </source>
</evidence>
<accession>A0ABT7WNA0</accession>
<dbReference type="Proteomes" id="UP001168524">
    <property type="component" value="Unassembled WGS sequence"/>
</dbReference>
<dbReference type="Pfam" id="PF02129">
    <property type="entry name" value="Peptidase_S15"/>
    <property type="match status" value="1"/>
</dbReference>
<dbReference type="GO" id="GO:0016787">
    <property type="term" value="F:hydrolase activity"/>
    <property type="evidence" value="ECO:0007669"/>
    <property type="project" value="UniProtKB-KW"/>
</dbReference>
<dbReference type="InterPro" id="IPR029058">
    <property type="entry name" value="AB_hydrolase_fold"/>
</dbReference>
<gene>
    <name evidence="4" type="ORF">QTA56_07760</name>
</gene>
<comment type="caution">
    <text evidence="4">The sequence shown here is derived from an EMBL/GenBank/DDBJ whole genome shotgun (WGS) entry which is preliminary data.</text>
</comment>
<proteinExistence type="predicted"/>
<reference evidence="4" key="1">
    <citation type="submission" date="2023-06" db="EMBL/GenBank/DDBJ databases">
        <title>Two novel species of Acinetobacter isolated from motorbike repairing workshop in Vietnam.</title>
        <authorList>
            <person name="Le N.T.T."/>
        </authorList>
    </citation>
    <scope>NUCLEOTIDE SEQUENCE</scope>
    <source>
        <strain evidence="4">VNH17</strain>
    </source>
</reference>
<sequence length="531" mass="59481">MRTYLLWLWFGLVLTLQGCMHAAVQPIPTQLKTSELKQRYYQAKTIAPDGTILAFTVYQPHLKVGQTAPLLLHTHGFGLSRMKRPSLSLYGFLLPTGQVAKTAWQNGYWVISYDQRGHGNSQGKIRLADPEKEAQDVISIMNWAEQNLPQLAKNQKGVRAGMIGESYAGGIQYLVSALDPRLQAIVPITTWYDIVNSLAPNGIPKSDWITFLNLIGDWWNWNKFDPELKQAYVDTQQGQLKDSTYNFLKTHQASWFCEHAQAPKADALIIQGFRDVLFPFNEGVKAAQCIQNAQHEVHLIGVQGGHLQPFAQHSPLGNTPFWYIGKSVSCGNKQHYNLQDTIMAWFNQKLKDQAPITLPELCIDHSPVNHLSDLTPSTHYSIAKTWITATAKQAVFIPIHSATQTTYMTGSPQLTLNIEPKSGQMDPTLFISVAVKSARTGKYQILNEQTTPLNPAKKRLYDQVIQGSSQQDGESQNIELPSVNAKLHKNDTLGLLINSESIYYQKIRQPKIEAGISGQIVLPKLWSETAQ</sequence>
<keyword evidence="2" id="KW-0732">Signal</keyword>
<dbReference type="PANTHER" id="PTHR22946:SF9">
    <property type="entry name" value="POLYKETIDE TRANSFERASE AF380"/>
    <property type="match status" value="1"/>
</dbReference>
<dbReference type="PROSITE" id="PS51257">
    <property type="entry name" value="PROKAR_LIPOPROTEIN"/>
    <property type="match status" value="1"/>
</dbReference>
<dbReference type="EMBL" id="JAUDZE010000002">
    <property type="protein sequence ID" value="MDN0014132.1"/>
    <property type="molecule type" value="Genomic_DNA"/>
</dbReference>
<dbReference type="InterPro" id="IPR050261">
    <property type="entry name" value="FrsA_esterase"/>
</dbReference>
<dbReference type="SUPFAM" id="SSF53474">
    <property type="entry name" value="alpha/beta-Hydrolases"/>
    <property type="match status" value="1"/>
</dbReference>
<evidence type="ECO:0000259" key="3">
    <source>
        <dbReference type="Pfam" id="PF02129"/>
    </source>
</evidence>
<evidence type="ECO:0000256" key="2">
    <source>
        <dbReference type="SAM" id="SignalP"/>
    </source>
</evidence>
<feature type="signal peptide" evidence="2">
    <location>
        <begin position="1"/>
        <end position="22"/>
    </location>
</feature>
<dbReference type="Gene3D" id="3.40.50.1820">
    <property type="entry name" value="alpha/beta hydrolase"/>
    <property type="match status" value="1"/>
</dbReference>
<feature type="chain" id="PRO_5045923574" evidence="2">
    <location>
        <begin position="23"/>
        <end position="531"/>
    </location>
</feature>
<organism evidence="4 5">
    <name type="scientific">Acinetobacter thutiue</name>
    <dbReference type="NCBI Taxonomy" id="2998078"/>
    <lineage>
        <taxon>Bacteria</taxon>
        <taxon>Pseudomonadati</taxon>
        <taxon>Pseudomonadota</taxon>
        <taxon>Gammaproteobacteria</taxon>
        <taxon>Moraxellales</taxon>
        <taxon>Moraxellaceae</taxon>
        <taxon>Acinetobacter</taxon>
    </lineage>
</organism>
<keyword evidence="1 4" id="KW-0378">Hydrolase</keyword>
<dbReference type="InterPro" id="IPR000383">
    <property type="entry name" value="Xaa-Pro-like_dom"/>
</dbReference>
<feature type="domain" description="Xaa-Pro dipeptidyl-peptidase-like" evidence="3">
    <location>
        <begin position="49"/>
        <end position="308"/>
    </location>
</feature>
<evidence type="ECO:0000313" key="5">
    <source>
        <dbReference type="Proteomes" id="UP001168524"/>
    </source>
</evidence>
<name>A0ABT7WNA0_9GAMM</name>
<evidence type="ECO:0000256" key="1">
    <source>
        <dbReference type="ARBA" id="ARBA00022801"/>
    </source>
</evidence>
<keyword evidence="5" id="KW-1185">Reference proteome</keyword>
<dbReference type="PANTHER" id="PTHR22946">
    <property type="entry name" value="DIENELACTONE HYDROLASE DOMAIN-CONTAINING PROTEIN-RELATED"/>
    <property type="match status" value="1"/>
</dbReference>
<protein>
    <submittedName>
        <fullName evidence="4">CocE/NonD family hydrolase</fullName>
    </submittedName>
</protein>
<dbReference type="RefSeq" id="WP_267980357.1">
    <property type="nucleotide sequence ID" value="NZ_JAPQKF010000002.1"/>
</dbReference>